<protein>
    <submittedName>
        <fullName evidence="3">DUF368 domain-containing protein</fullName>
    </submittedName>
</protein>
<dbReference type="RefSeq" id="WP_152121125.1">
    <property type="nucleotide sequence ID" value="NZ_QJOW01000009.1"/>
</dbReference>
<reference evidence="4 5" key="1">
    <citation type="submission" date="2019-10" db="EMBL/GenBank/DDBJ databases">
        <title>Unraveling microbial dark matter from salterns through culturing: the case of the genus Halosegnis.</title>
        <authorList>
            <person name="Duran-Viseras A."/>
            <person name="Andrei A.-S."/>
            <person name="Vera-Gargallo B."/>
            <person name="Ghai R."/>
            <person name="Sanchez-Porro C."/>
            <person name="Ventosa A."/>
        </authorList>
    </citation>
    <scope>NUCLEOTIDE SEQUENCE [LARGE SCALE GENOMIC DNA]</scope>
    <source>
        <strain evidence="3 4">F17-44</strain>
        <strain evidence="2 5">F18-79</strain>
    </source>
</reference>
<proteinExistence type="predicted"/>
<dbReference type="Proteomes" id="UP000326302">
    <property type="component" value="Unassembled WGS sequence"/>
</dbReference>
<feature type="transmembrane region" description="Helical" evidence="1">
    <location>
        <begin position="216"/>
        <end position="241"/>
    </location>
</feature>
<feature type="transmembrane region" description="Helical" evidence="1">
    <location>
        <begin position="113"/>
        <end position="133"/>
    </location>
</feature>
<keyword evidence="1" id="KW-0472">Membrane</keyword>
<comment type="caution">
    <text evidence="3">The sequence shown here is derived from an EMBL/GenBank/DDBJ whole genome shotgun (WGS) entry which is preliminary data.</text>
</comment>
<dbReference type="OrthoDB" id="313161at2157"/>
<sequence>MDARARTDEVGGFRSLLVVYLKGICMGAADAVPGVSGGTIALIVGIYERLIGALTALSPRVLADLSGLHTREGRTQFARRLVAMDVPFLTALGLGVVTAVVVMSGIMHTAVTGYPIVTYAFFFGLIGASAVVLRGELWLTDRRGVTAAVAGFSLAFVVSGEATAPGGNPTLPFVFLAGALAVSAMLLPGVSGSFILVLLGLYEYMTEIPGQFIDQLLGASVAGTTLLATGVVVAVFVTGALVGLLTISHAVRYALATHRRATLTFLVALIVGALRVPAVRVAGNVGRWTPGVAVGVLAAVAVGALLVGGLNYATDDLAV</sequence>
<evidence type="ECO:0000313" key="3">
    <source>
        <dbReference type="EMBL" id="KAB7512723.1"/>
    </source>
</evidence>
<dbReference type="Proteomes" id="UP000326865">
    <property type="component" value="Unassembled WGS sequence"/>
</dbReference>
<feature type="transmembrane region" description="Helical" evidence="1">
    <location>
        <begin position="173"/>
        <end position="204"/>
    </location>
</feature>
<dbReference type="PANTHER" id="PTHR37308:SF1">
    <property type="entry name" value="POLYPRENYL-PHOSPHATE TRANSPORTER"/>
    <property type="match status" value="1"/>
</dbReference>
<feature type="transmembrane region" description="Helical" evidence="1">
    <location>
        <begin position="145"/>
        <end position="167"/>
    </location>
</feature>
<evidence type="ECO:0000256" key="1">
    <source>
        <dbReference type="SAM" id="Phobius"/>
    </source>
</evidence>
<evidence type="ECO:0000313" key="5">
    <source>
        <dbReference type="Proteomes" id="UP000326865"/>
    </source>
</evidence>
<dbReference type="EMBL" id="QKKZ01000009">
    <property type="protein sequence ID" value="KAB7512463.1"/>
    <property type="molecule type" value="Genomic_DNA"/>
</dbReference>
<feature type="transmembrane region" description="Helical" evidence="1">
    <location>
        <begin position="81"/>
        <end position="107"/>
    </location>
</feature>
<dbReference type="AlphaFoldDB" id="A0A5N5U2F1"/>
<accession>A0A5N5U2F1</accession>
<dbReference type="Pfam" id="PF04018">
    <property type="entry name" value="VCA0040-like"/>
    <property type="match status" value="1"/>
</dbReference>
<feature type="transmembrane region" description="Helical" evidence="1">
    <location>
        <begin position="261"/>
        <end position="279"/>
    </location>
</feature>
<accession>A0A5N5U1Q5</accession>
<organism evidence="3 4">
    <name type="scientific">Halosegnis rubeus</name>
    <dbReference type="NCBI Taxonomy" id="2212850"/>
    <lineage>
        <taxon>Archaea</taxon>
        <taxon>Methanobacteriati</taxon>
        <taxon>Methanobacteriota</taxon>
        <taxon>Stenosarchaea group</taxon>
        <taxon>Halobacteria</taxon>
        <taxon>Halobacteriales</taxon>
        <taxon>Natronomonadaceae</taxon>
        <taxon>Halosegnis</taxon>
    </lineage>
</organism>
<dbReference type="PANTHER" id="PTHR37308">
    <property type="entry name" value="INTEGRAL MEMBRANE PROTEIN"/>
    <property type="match status" value="1"/>
</dbReference>
<dbReference type="EMBL" id="QJOW01000009">
    <property type="protein sequence ID" value="KAB7512723.1"/>
    <property type="molecule type" value="Genomic_DNA"/>
</dbReference>
<feature type="transmembrane region" description="Helical" evidence="1">
    <location>
        <begin position="291"/>
        <end position="313"/>
    </location>
</feature>
<gene>
    <name evidence="2" type="ORF">DM867_12795</name>
    <name evidence="3" type="ORF">DMP03_13810</name>
</gene>
<keyword evidence="5" id="KW-1185">Reference proteome</keyword>
<keyword evidence="1" id="KW-1133">Transmembrane helix</keyword>
<keyword evidence="1" id="KW-0812">Transmembrane</keyword>
<evidence type="ECO:0000313" key="2">
    <source>
        <dbReference type="EMBL" id="KAB7512463.1"/>
    </source>
</evidence>
<dbReference type="InterPro" id="IPR007163">
    <property type="entry name" value="VCA0040-like"/>
</dbReference>
<name>A0A5N5U2F1_9EURY</name>
<evidence type="ECO:0000313" key="4">
    <source>
        <dbReference type="Proteomes" id="UP000326302"/>
    </source>
</evidence>